<keyword evidence="7" id="KW-0067">ATP-binding</keyword>
<dbReference type="GO" id="GO:0009086">
    <property type="term" value="P:methionine biosynthetic process"/>
    <property type="evidence" value="ECO:0007669"/>
    <property type="project" value="InterPro"/>
</dbReference>
<dbReference type="EMBL" id="CP018171">
    <property type="protein sequence ID" value="APH72914.1"/>
    <property type="molecule type" value="Genomic_DNA"/>
</dbReference>
<evidence type="ECO:0000256" key="4">
    <source>
        <dbReference type="ARBA" id="ARBA00022679"/>
    </source>
</evidence>
<dbReference type="InterPro" id="IPR009212">
    <property type="entry name" value="Methylthioribose_kinase"/>
</dbReference>
<comment type="subunit">
    <text evidence="2">Homodimer.</text>
</comment>
<keyword evidence="5" id="KW-0547">Nucleotide-binding</keyword>
<organism evidence="9 10">
    <name type="scientific">Aquibium oceanicum</name>
    <dbReference type="NCBI Taxonomy" id="1670800"/>
    <lineage>
        <taxon>Bacteria</taxon>
        <taxon>Pseudomonadati</taxon>
        <taxon>Pseudomonadota</taxon>
        <taxon>Alphaproteobacteria</taxon>
        <taxon>Hyphomicrobiales</taxon>
        <taxon>Phyllobacteriaceae</taxon>
        <taxon>Aquibium</taxon>
    </lineage>
</organism>
<evidence type="ECO:0000313" key="10">
    <source>
        <dbReference type="Proteomes" id="UP000182840"/>
    </source>
</evidence>
<keyword evidence="6 9" id="KW-0418">Kinase</keyword>
<gene>
    <name evidence="9" type="ORF">BSQ44_17225</name>
</gene>
<dbReference type="OrthoDB" id="9777791at2"/>
<dbReference type="Gene3D" id="3.90.1200.10">
    <property type="match status" value="1"/>
</dbReference>
<evidence type="ECO:0000256" key="1">
    <source>
        <dbReference type="ARBA" id="ARBA00010165"/>
    </source>
</evidence>
<feature type="domain" description="Aminoglycoside phosphotransferase" evidence="8">
    <location>
        <begin position="37"/>
        <end position="275"/>
    </location>
</feature>
<dbReference type="PIRSF" id="PIRSF031134">
    <property type="entry name" value="MTRK"/>
    <property type="match status" value="1"/>
</dbReference>
<proteinExistence type="inferred from homology"/>
<dbReference type="InterPro" id="IPR011009">
    <property type="entry name" value="Kinase-like_dom_sf"/>
</dbReference>
<evidence type="ECO:0000256" key="6">
    <source>
        <dbReference type="ARBA" id="ARBA00022777"/>
    </source>
</evidence>
<dbReference type="PANTHER" id="PTHR34273:SF2">
    <property type="entry name" value="METHYLTHIORIBOSE KINASE"/>
    <property type="match status" value="1"/>
</dbReference>
<keyword evidence="10" id="KW-1185">Reference proteome</keyword>
<dbReference type="InterPro" id="IPR002575">
    <property type="entry name" value="Aminoglycoside_PTrfase"/>
</dbReference>
<evidence type="ECO:0000256" key="3">
    <source>
        <dbReference type="ARBA" id="ARBA00012128"/>
    </source>
</evidence>
<dbReference type="SUPFAM" id="SSF56112">
    <property type="entry name" value="Protein kinase-like (PK-like)"/>
    <property type="match status" value="1"/>
</dbReference>
<sequence length="428" mass="47914">MQEIAFKALSVETLGRRLGGVAAVADRVGGAAENWKIREVGDGNLNLVFIVEGEAGTVVVKQALPYVRLVGDSWPLPLKRSFFEYNALVRQQQRAPGMVPEIFHHDEAQALVVMEFLSPHIILRRALIKGEQLPRIAEDLGLFMARTLFRGSDLSLTPRVRKEDMALFADNVELCDITENLVFTDPYFDAPMNRHTPGLDPVVARLRADRDLKVEAQKIKHLFAAKAETLVHGDLHTGSVMVTPGDTRIIDPEFAFYGPISFDVGMLLANYWMSFFSQAGHETEGSRDAMRAYLLSVIEKTWSVFRTEFSHLWRTERTGMLYHRSLYEDQGDDLASEQALGHLLHEVWTELLGFAGVEIHRRILGLAHNADFEDIADETARAQCETAALAFGRHIAVNRRHIQSLAEINALAETLNGARKSMLAEKAS</sequence>
<evidence type="ECO:0000313" key="9">
    <source>
        <dbReference type="EMBL" id="APH72914.1"/>
    </source>
</evidence>
<dbReference type="RefSeq" id="WP_072606384.1">
    <property type="nucleotide sequence ID" value="NZ_CP018171.1"/>
</dbReference>
<dbReference type="Gene3D" id="3.30.200.20">
    <property type="entry name" value="Phosphorylase Kinase, domain 1"/>
    <property type="match status" value="1"/>
</dbReference>
<dbReference type="PANTHER" id="PTHR34273">
    <property type="entry name" value="METHYLTHIORIBOSE KINASE"/>
    <property type="match status" value="1"/>
</dbReference>
<reference evidence="10" key="1">
    <citation type="submission" date="2016-11" db="EMBL/GenBank/DDBJ databases">
        <title>Mesorhizobium oceanicum sp. nov., isolated from deep seawater in South China Sea.</title>
        <authorList>
            <person name="Fu G.-Y."/>
        </authorList>
    </citation>
    <scope>NUCLEOTIDE SEQUENCE [LARGE SCALE GENOMIC DNA]</scope>
    <source>
        <strain evidence="10">B7</strain>
    </source>
</reference>
<protein>
    <recommendedName>
        <fullName evidence="3">S-methyl-5-thioribose kinase</fullName>
        <ecNumber evidence="3">2.7.1.100</ecNumber>
    </recommendedName>
</protein>
<dbReference type="GO" id="GO:0005524">
    <property type="term" value="F:ATP binding"/>
    <property type="evidence" value="ECO:0007669"/>
    <property type="project" value="UniProtKB-KW"/>
</dbReference>
<keyword evidence="4" id="KW-0808">Transferase</keyword>
<dbReference type="Proteomes" id="UP000182840">
    <property type="component" value="Chromosome"/>
</dbReference>
<dbReference type="STRING" id="1670800.BSQ44_17225"/>
<name>A0A1L3SU51_9HYPH</name>
<comment type="similarity">
    <text evidence="1">Belongs to the methylthioribose kinase family.</text>
</comment>
<dbReference type="Pfam" id="PF01636">
    <property type="entry name" value="APH"/>
    <property type="match status" value="1"/>
</dbReference>
<accession>A0A1L3SU51</accession>
<evidence type="ECO:0000256" key="2">
    <source>
        <dbReference type="ARBA" id="ARBA00011738"/>
    </source>
</evidence>
<dbReference type="EC" id="2.7.1.100" evidence="3"/>
<evidence type="ECO:0000256" key="7">
    <source>
        <dbReference type="ARBA" id="ARBA00022840"/>
    </source>
</evidence>
<dbReference type="KEGG" id="meso:BSQ44_17225"/>
<evidence type="ECO:0000259" key="8">
    <source>
        <dbReference type="Pfam" id="PF01636"/>
    </source>
</evidence>
<evidence type="ECO:0000256" key="5">
    <source>
        <dbReference type="ARBA" id="ARBA00022741"/>
    </source>
</evidence>
<dbReference type="NCBIfam" id="TIGR01767">
    <property type="entry name" value="MTRK"/>
    <property type="match status" value="1"/>
</dbReference>
<dbReference type="GO" id="GO:0046522">
    <property type="term" value="F:S-methyl-5-thioribose kinase activity"/>
    <property type="evidence" value="ECO:0007669"/>
    <property type="project" value="UniProtKB-EC"/>
</dbReference>
<dbReference type="AlphaFoldDB" id="A0A1L3SU51"/>